<dbReference type="Proteomes" id="UP000665025">
    <property type="component" value="Chromosome 1"/>
</dbReference>
<keyword evidence="3" id="KW-0732">Signal</keyword>
<evidence type="ECO:0000256" key="1">
    <source>
        <dbReference type="ARBA" id="ARBA00009477"/>
    </source>
</evidence>
<protein>
    <submittedName>
        <fullName evidence="4">Efflux RND transporter periplasmic adaptor subunit</fullName>
    </submittedName>
</protein>
<dbReference type="PANTHER" id="PTHR30469:SF15">
    <property type="entry name" value="HLYD FAMILY OF SECRETION PROTEINS"/>
    <property type="match status" value="1"/>
</dbReference>
<feature type="region of interest" description="Disordered" evidence="2">
    <location>
        <begin position="33"/>
        <end position="52"/>
    </location>
</feature>
<keyword evidence="5" id="KW-1185">Reference proteome</keyword>
<evidence type="ECO:0000256" key="3">
    <source>
        <dbReference type="SAM" id="SignalP"/>
    </source>
</evidence>
<dbReference type="EMBL" id="CP072425">
    <property type="protein sequence ID" value="QTL34028.1"/>
    <property type="molecule type" value="Genomic_DNA"/>
</dbReference>
<dbReference type="Gene3D" id="2.40.50.100">
    <property type="match status" value="1"/>
</dbReference>
<evidence type="ECO:0000256" key="2">
    <source>
        <dbReference type="SAM" id="MobiDB-lite"/>
    </source>
</evidence>
<gene>
    <name evidence="4" type="ORF">J5X90_10605</name>
</gene>
<feature type="compositionally biased region" description="Low complexity" evidence="2">
    <location>
        <begin position="33"/>
        <end position="46"/>
    </location>
</feature>
<dbReference type="RefSeq" id="WP_209051218.1">
    <property type="nucleotide sequence ID" value="NZ_CP072425.1"/>
</dbReference>
<dbReference type="SUPFAM" id="SSF111369">
    <property type="entry name" value="HlyD-like secretion proteins"/>
    <property type="match status" value="1"/>
</dbReference>
<dbReference type="PANTHER" id="PTHR30469">
    <property type="entry name" value="MULTIDRUG RESISTANCE PROTEIN MDTA"/>
    <property type="match status" value="1"/>
</dbReference>
<accession>A0ABX7UZH3</accession>
<feature type="chain" id="PRO_5045148006" evidence="3">
    <location>
        <begin position="26"/>
        <end position="401"/>
    </location>
</feature>
<dbReference type="InterPro" id="IPR006143">
    <property type="entry name" value="RND_pump_MFP"/>
</dbReference>
<organism evidence="4 5">
    <name type="scientific">Pseudoalteromonas viridis</name>
    <dbReference type="NCBI Taxonomy" id="339617"/>
    <lineage>
        <taxon>Bacteria</taxon>
        <taxon>Pseudomonadati</taxon>
        <taxon>Pseudomonadota</taxon>
        <taxon>Gammaproteobacteria</taxon>
        <taxon>Alteromonadales</taxon>
        <taxon>Pseudoalteromonadaceae</taxon>
        <taxon>Pseudoalteromonas</taxon>
    </lineage>
</organism>
<proteinExistence type="inferred from homology"/>
<reference evidence="4 5" key="1">
    <citation type="submission" date="2021-03" db="EMBL/GenBank/DDBJ databases">
        <title>Complete Genome of Pseudoalteromonas viridis Strain BBR56, a new biocontrol bacterial candidate.</title>
        <authorList>
            <person name="Handayani D.P."/>
            <person name="Isnansetyo A."/>
            <person name="Istiqomah I."/>
            <person name="Jumina J."/>
        </authorList>
    </citation>
    <scope>NUCLEOTIDE SEQUENCE [LARGE SCALE GENOMIC DNA]</scope>
    <source>
        <strain evidence="4 5">BBR56</strain>
    </source>
</reference>
<sequence length="401" mass="43616">MTLLNNRLLITQLAFCGLCAAIVFAIPSLGGAEAQAQPQPQPGSEQRQQTGAALSLPQVTVTTVQAASYTRVITAHGTVKATHALTLSSEVGGRVTQLHPDFKQGARLSAGTVLARIDDTQLQQALASAEVSLAQAKLDAEEEKLQTSPNKAQWRQLASTDSNGILSSLRAPQQDVVATQLKLAEAELESARYNLAASQFTLPFDATIVTRSVQPGSYVQPGSPIATLYSTAQAEVSVELSAEQWQHLPTQAMPDGGWSVTLNDATSDTADTQWHGQVTRLSQHIDPQSRQRLAIVSVDNPLDQAQPLYFGSYVEVHIQGVEQNDLWRIPASALSQQNHIWYVDEENRLAHFTPQIQFRQHGAVYIRAPKGMHQANIVLRPLSAYLDGMKVTPVTEERAHD</sequence>
<comment type="similarity">
    <text evidence="1">Belongs to the membrane fusion protein (MFP) (TC 8.A.1) family.</text>
</comment>
<evidence type="ECO:0000313" key="5">
    <source>
        <dbReference type="Proteomes" id="UP000665025"/>
    </source>
</evidence>
<evidence type="ECO:0000313" key="4">
    <source>
        <dbReference type="EMBL" id="QTL34028.1"/>
    </source>
</evidence>
<feature type="signal peptide" evidence="3">
    <location>
        <begin position="1"/>
        <end position="25"/>
    </location>
</feature>
<name>A0ABX7UZH3_9GAMM</name>
<dbReference type="Gene3D" id="2.40.30.170">
    <property type="match status" value="1"/>
</dbReference>
<dbReference type="Gene3D" id="1.10.287.470">
    <property type="entry name" value="Helix hairpin bin"/>
    <property type="match status" value="1"/>
</dbReference>
<dbReference type="NCBIfam" id="TIGR01730">
    <property type="entry name" value="RND_mfp"/>
    <property type="match status" value="1"/>
</dbReference>